<dbReference type="InterPro" id="IPR036101">
    <property type="entry name" value="CarD-like/TRCF_RID_sf"/>
</dbReference>
<dbReference type="SUPFAM" id="SSF52540">
    <property type="entry name" value="P-loop containing nucleoside triphosphate hydrolases"/>
    <property type="match status" value="3"/>
</dbReference>
<dbReference type="InterPro" id="IPR037235">
    <property type="entry name" value="TRCF-like_C_D7"/>
</dbReference>
<dbReference type="GO" id="GO:0003684">
    <property type="term" value="F:damaged DNA binding"/>
    <property type="evidence" value="ECO:0007669"/>
    <property type="project" value="InterPro"/>
</dbReference>
<evidence type="ECO:0000256" key="7">
    <source>
        <dbReference type="ARBA" id="ARBA00023125"/>
    </source>
</evidence>
<keyword evidence="6" id="KW-0067">ATP-binding</keyword>
<evidence type="ECO:0000256" key="4">
    <source>
        <dbReference type="ARBA" id="ARBA00022801"/>
    </source>
</evidence>
<dbReference type="GO" id="GO:0006281">
    <property type="term" value="P:DNA repair"/>
    <property type="evidence" value="ECO:0007669"/>
    <property type="project" value="UniProtKB-KW"/>
</dbReference>
<proteinExistence type="inferred from homology"/>
<evidence type="ECO:0000256" key="6">
    <source>
        <dbReference type="ARBA" id="ARBA00022840"/>
    </source>
</evidence>
<dbReference type="InterPro" id="IPR001650">
    <property type="entry name" value="Helicase_C-like"/>
</dbReference>
<dbReference type="PROSITE" id="PS51194">
    <property type="entry name" value="HELICASE_CTER"/>
    <property type="match status" value="1"/>
</dbReference>
<reference evidence="11" key="1">
    <citation type="submission" date="2019-08" db="EMBL/GenBank/DDBJ databases">
        <authorList>
            <person name="Kucharzyk K."/>
            <person name="Murdoch R.W."/>
            <person name="Higgins S."/>
            <person name="Loffler F."/>
        </authorList>
    </citation>
    <scope>NUCLEOTIDE SEQUENCE</scope>
</reference>
<keyword evidence="7" id="KW-0238">DNA-binding</keyword>
<dbReference type="GO" id="GO:0003678">
    <property type="term" value="F:DNA helicase activity"/>
    <property type="evidence" value="ECO:0007669"/>
    <property type="project" value="TreeGrafter"/>
</dbReference>
<dbReference type="SMART" id="SM01058">
    <property type="entry name" value="CarD_TRCF"/>
    <property type="match status" value="1"/>
</dbReference>
<sequence>MNWLYPNGRNIKISGLNGSALPLVIASLFKNAGSATYPFLIIMEDADEAAYTYHDLKSCLDESEVFFFPSSYKKAIKLAQLDASNEVLRTEVLNRLANHDSPCVVVTYPEALFQKVVSAHGMQTRMLKLKRGESIGIDFLAEMLTEYGFSRVDFVYEPGQFSIRGGIVDIFSFAYELPYRCDFFGDEIDSIRIFDIESQLSNEKVEQVEIIPDLQKDKSITLVSFFEFIDKSTVLTFANATFIRDKINQLYDEALIKANEGDIVVTDLHKSRINGNDFISQIDLFKKIEVGEKIYFKPDQELRFNTAPQPVFHKNFDLVADNLKKGMMDGYQLFIMSDSVKQTDRIETIFKDRGDNIIFEPVKNTLHQGFIDHDLSLFCYTDHQIFDRFHKYRLRTDKTRQGKVVMTLKELNQFQVGDYMVHVDHGIGTFGGLVKTNVNGKMQEMVKLIYRDDDIIFVSIHALHRISKYKGKEGEAPKINKLGSGAWERLKERTKSKVKDITRELIKLYAKRKAEQGFQYTPDSYLQQELEASFIYEDTPDQVKATADIKKDMESTLPMDRLVCGDVGFGKTEVAVRAAFKAATDGKQVAVLVPTTVLALQHYNTFKNRLSDFPVTVEYLSRARGAKESKEVLEKLAKGEVDIIIGTHKLVGKSVKFKDLGLLIIDEEQRFGVSVKEKLKELKVNVDTMTMTATPIPRTLQFSLMGARDLSIINTPPPNRFPVQTEVHTFDEDVIREAIQLEMNRNGQVFFINNRIQNIYQIEALIKKLVPGVRVAVGHGQMPPDKLEEIIVDFIEYEYDVLVATTIIESGIDIPNVNTIIINSAHKFGLSDLHQLRGRVGRSNRKAYCYLLAPETSLLTPEARRRLTAIETFSELGSGFNIAMQDLDIRGAGNMLGAEQSGFIADLGYETYQRILNEAVHELKDEEFSELYAEEIAKENSSLNYVTDCQIDTDMELMFSSDYIENVSERITLYRELDNIDNETDLLEFEQRIEDRFGKIPEQSKNLLLVVRLRWLAIKYGIERLVLKNERMTAFLVSNPLSSYYQSENFGKILQFIATHPRQCQLRDQQNRRSVVVSMVRTVNQAYNILSEIDGKVG</sequence>
<dbReference type="InterPro" id="IPR027417">
    <property type="entry name" value="P-loop_NTPase"/>
</dbReference>
<keyword evidence="8" id="KW-0234">DNA repair</keyword>
<dbReference type="Pfam" id="PF17757">
    <property type="entry name" value="UvrB_inter"/>
    <property type="match status" value="1"/>
</dbReference>
<dbReference type="GO" id="GO:0016787">
    <property type="term" value="F:hydrolase activity"/>
    <property type="evidence" value="ECO:0007669"/>
    <property type="project" value="UniProtKB-KW"/>
</dbReference>
<dbReference type="Gene3D" id="3.30.2060.10">
    <property type="entry name" value="Penicillin-binding protein 1b domain"/>
    <property type="match status" value="1"/>
</dbReference>
<dbReference type="InterPro" id="IPR047112">
    <property type="entry name" value="RecG/Mfd"/>
</dbReference>
<dbReference type="Pfam" id="PF03461">
    <property type="entry name" value="TRCF"/>
    <property type="match status" value="1"/>
</dbReference>
<keyword evidence="4 11" id="KW-0378">Hydrolase</keyword>
<feature type="domain" description="Helicase ATP-binding" evidence="9">
    <location>
        <begin position="552"/>
        <end position="713"/>
    </location>
</feature>
<gene>
    <name evidence="11" type="primary">mfd_16</name>
    <name evidence="11" type="ORF">SDC9_46411</name>
</gene>
<feature type="domain" description="Helicase C-terminal" evidence="10">
    <location>
        <begin position="733"/>
        <end position="888"/>
    </location>
</feature>
<accession>A0A644W9J2</accession>
<dbReference type="InterPro" id="IPR005118">
    <property type="entry name" value="TRCF_C"/>
</dbReference>
<dbReference type="SMART" id="SM00487">
    <property type="entry name" value="DEXDc"/>
    <property type="match status" value="1"/>
</dbReference>
<comment type="caution">
    <text evidence="11">The sequence shown here is derived from an EMBL/GenBank/DDBJ whole genome shotgun (WGS) entry which is preliminary data.</text>
</comment>
<dbReference type="InterPro" id="IPR041471">
    <property type="entry name" value="UvrB_inter"/>
</dbReference>
<keyword evidence="5" id="KW-0347">Helicase</keyword>
<dbReference type="Gene3D" id="3.40.50.300">
    <property type="entry name" value="P-loop containing nucleotide triphosphate hydrolases"/>
    <property type="match status" value="2"/>
</dbReference>
<dbReference type="Pfam" id="PF00271">
    <property type="entry name" value="Helicase_C"/>
    <property type="match status" value="1"/>
</dbReference>
<evidence type="ECO:0000259" key="10">
    <source>
        <dbReference type="PROSITE" id="PS51194"/>
    </source>
</evidence>
<dbReference type="InterPro" id="IPR004576">
    <property type="entry name" value="Mfd"/>
</dbReference>
<dbReference type="PANTHER" id="PTHR47964:SF1">
    <property type="entry name" value="ATP-DEPENDENT DNA HELICASE HOMOLOG RECG, CHLOROPLASTIC"/>
    <property type="match status" value="1"/>
</dbReference>
<evidence type="ECO:0000256" key="8">
    <source>
        <dbReference type="ARBA" id="ARBA00023204"/>
    </source>
</evidence>
<dbReference type="Gene3D" id="3.90.1150.50">
    <property type="entry name" value="Transcription-repair-coupling factor, D7 domain"/>
    <property type="match status" value="1"/>
</dbReference>
<dbReference type="Pfam" id="PF02559">
    <property type="entry name" value="CarD_TRCF_RID"/>
    <property type="match status" value="1"/>
</dbReference>
<keyword evidence="2" id="KW-0547">Nucleotide-binding</keyword>
<evidence type="ECO:0000256" key="3">
    <source>
        <dbReference type="ARBA" id="ARBA00022763"/>
    </source>
</evidence>
<dbReference type="NCBIfam" id="TIGR00580">
    <property type="entry name" value="mfd"/>
    <property type="match status" value="1"/>
</dbReference>
<dbReference type="PROSITE" id="PS51192">
    <property type="entry name" value="HELICASE_ATP_BIND_1"/>
    <property type="match status" value="1"/>
</dbReference>
<dbReference type="AlphaFoldDB" id="A0A644W9J2"/>
<dbReference type="CDD" id="cd17991">
    <property type="entry name" value="DEXHc_TRCF"/>
    <property type="match status" value="1"/>
</dbReference>
<dbReference type="SMART" id="SM00982">
    <property type="entry name" value="TRCF"/>
    <property type="match status" value="1"/>
</dbReference>
<dbReference type="SUPFAM" id="SSF143517">
    <property type="entry name" value="TRCF domain-like"/>
    <property type="match status" value="1"/>
</dbReference>
<name>A0A644W9J2_9ZZZZ</name>
<keyword evidence="1" id="KW-0963">Cytoplasm</keyword>
<dbReference type="GO" id="GO:0005524">
    <property type="term" value="F:ATP binding"/>
    <property type="evidence" value="ECO:0007669"/>
    <property type="project" value="UniProtKB-KW"/>
</dbReference>
<dbReference type="InterPro" id="IPR003711">
    <property type="entry name" value="CarD-like/TRCF_RID"/>
</dbReference>
<dbReference type="InterPro" id="IPR014001">
    <property type="entry name" value="Helicase_ATP-bd"/>
</dbReference>
<organism evidence="11">
    <name type="scientific">bioreactor metagenome</name>
    <dbReference type="NCBI Taxonomy" id="1076179"/>
    <lineage>
        <taxon>unclassified sequences</taxon>
        <taxon>metagenomes</taxon>
        <taxon>ecological metagenomes</taxon>
    </lineage>
</organism>
<dbReference type="HAMAP" id="MF_00969">
    <property type="entry name" value="TRCF"/>
    <property type="match status" value="1"/>
</dbReference>
<evidence type="ECO:0000259" key="9">
    <source>
        <dbReference type="PROSITE" id="PS51192"/>
    </source>
</evidence>
<evidence type="ECO:0000256" key="1">
    <source>
        <dbReference type="ARBA" id="ARBA00022490"/>
    </source>
</evidence>
<dbReference type="PANTHER" id="PTHR47964">
    <property type="entry name" value="ATP-DEPENDENT DNA HELICASE HOMOLOG RECG, CHLOROPLASTIC"/>
    <property type="match status" value="1"/>
</dbReference>
<dbReference type="Gene3D" id="2.40.10.170">
    <property type="match status" value="1"/>
</dbReference>
<keyword evidence="3" id="KW-0227">DNA damage</keyword>
<protein>
    <submittedName>
        <fullName evidence="11">Transcription-repair-coupling factor</fullName>
        <ecNumber evidence="11">3.6.4.-</ecNumber>
    </submittedName>
</protein>
<evidence type="ECO:0000256" key="5">
    <source>
        <dbReference type="ARBA" id="ARBA00022806"/>
    </source>
</evidence>
<dbReference type="EMBL" id="VSSQ01000713">
    <property type="protein sequence ID" value="MPM00188.1"/>
    <property type="molecule type" value="Genomic_DNA"/>
</dbReference>
<dbReference type="Pfam" id="PF00270">
    <property type="entry name" value="DEAD"/>
    <property type="match status" value="1"/>
</dbReference>
<dbReference type="InterPro" id="IPR011545">
    <property type="entry name" value="DEAD/DEAH_box_helicase_dom"/>
</dbReference>
<evidence type="ECO:0000256" key="2">
    <source>
        <dbReference type="ARBA" id="ARBA00022741"/>
    </source>
</evidence>
<dbReference type="SUPFAM" id="SSF141259">
    <property type="entry name" value="CarD-like"/>
    <property type="match status" value="1"/>
</dbReference>
<dbReference type="SMART" id="SM00490">
    <property type="entry name" value="HELICc"/>
    <property type="match status" value="1"/>
</dbReference>
<dbReference type="EC" id="3.6.4.-" evidence="11"/>
<evidence type="ECO:0000313" key="11">
    <source>
        <dbReference type="EMBL" id="MPM00188.1"/>
    </source>
</evidence>